<dbReference type="Proteomes" id="UP001257739">
    <property type="component" value="Unassembled WGS sequence"/>
</dbReference>
<protein>
    <submittedName>
        <fullName evidence="2">Uncharacterized protein (DUF2236 family)</fullName>
    </submittedName>
</protein>
<reference evidence="2 3" key="1">
    <citation type="submission" date="2023-07" db="EMBL/GenBank/DDBJ databases">
        <title>Sorghum-associated microbial communities from plants grown in Nebraska, USA.</title>
        <authorList>
            <person name="Schachtman D."/>
        </authorList>
    </citation>
    <scope>NUCLEOTIDE SEQUENCE [LARGE SCALE GENOMIC DNA]</scope>
    <source>
        <strain evidence="2 3">BE248</strain>
    </source>
</reference>
<gene>
    <name evidence="2" type="ORF">J2X11_002272</name>
</gene>
<name>A0ABU1UQL0_9ACTN</name>
<evidence type="ECO:0000313" key="2">
    <source>
        <dbReference type="EMBL" id="MDR7087433.1"/>
    </source>
</evidence>
<keyword evidence="3" id="KW-1185">Reference proteome</keyword>
<dbReference type="EMBL" id="JAVDWH010000001">
    <property type="protein sequence ID" value="MDR7087433.1"/>
    <property type="molecule type" value="Genomic_DNA"/>
</dbReference>
<evidence type="ECO:0000259" key="1">
    <source>
        <dbReference type="Pfam" id="PF09995"/>
    </source>
</evidence>
<dbReference type="InterPro" id="IPR018713">
    <property type="entry name" value="MPAB/Lcp_cat_dom"/>
</dbReference>
<dbReference type="RefSeq" id="WP_309971033.1">
    <property type="nucleotide sequence ID" value="NZ_JAVDWH010000001.1"/>
</dbReference>
<organism evidence="2 3">
    <name type="scientific">Aeromicrobium panaciterrae</name>
    <dbReference type="NCBI Taxonomy" id="363861"/>
    <lineage>
        <taxon>Bacteria</taxon>
        <taxon>Bacillati</taxon>
        <taxon>Actinomycetota</taxon>
        <taxon>Actinomycetes</taxon>
        <taxon>Propionibacteriales</taxon>
        <taxon>Nocardioidaceae</taxon>
        <taxon>Aeromicrobium</taxon>
    </lineage>
</organism>
<dbReference type="PANTHER" id="PTHR36151:SF3">
    <property type="entry name" value="ER-BOUND OXYGENASE MPAB_MPAB'_RUBBER OXYGENASE CATALYTIC DOMAIN-CONTAINING PROTEIN"/>
    <property type="match status" value="1"/>
</dbReference>
<feature type="domain" description="ER-bound oxygenase mpaB/mpaB'/Rubber oxygenase catalytic" evidence="1">
    <location>
        <begin position="15"/>
        <end position="243"/>
    </location>
</feature>
<sequence length="277" mass="32355">MMATATVLPDDHRLRYTFDPMMMQGATANVIMQLALKPVGYGVVYGKVDSGNVFKHPMKRLRTTLSYLAVATLGTDEEINAFREAVNEVHKYVKSQPGAEVKFNAFDRDLQLWVAACLYMGFKLGYEAMHGEIDEDIADYIYDEAAKLGTSLQVTQDQWPADRAAFDEYWEQGLAKCEIDDVTREYLWSLTNLKQLPAWARWPFVPSSRFFTIGFLPQVLRDQMHANWTDKQQKRFDRFFRVCGRLSRFSPRFVREYPFNVYIWDVRRRIKKGKRLL</sequence>
<proteinExistence type="predicted"/>
<comment type="caution">
    <text evidence="2">The sequence shown here is derived from an EMBL/GenBank/DDBJ whole genome shotgun (WGS) entry which is preliminary data.</text>
</comment>
<evidence type="ECO:0000313" key="3">
    <source>
        <dbReference type="Proteomes" id="UP001257739"/>
    </source>
</evidence>
<accession>A0ABU1UQL0</accession>
<dbReference type="PANTHER" id="PTHR36151">
    <property type="entry name" value="BLR2777 PROTEIN"/>
    <property type="match status" value="1"/>
</dbReference>
<dbReference type="Pfam" id="PF09995">
    <property type="entry name" value="MPAB_Lcp_cat"/>
    <property type="match status" value="1"/>
</dbReference>